<dbReference type="SMART" id="SM00387">
    <property type="entry name" value="HATPase_c"/>
    <property type="match status" value="1"/>
</dbReference>
<evidence type="ECO:0000256" key="6">
    <source>
        <dbReference type="ARBA" id="ARBA00022679"/>
    </source>
</evidence>
<dbReference type="GO" id="GO:0000155">
    <property type="term" value="F:phosphorelay sensor kinase activity"/>
    <property type="evidence" value="ECO:0007669"/>
    <property type="project" value="InterPro"/>
</dbReference>
<evidence type="ECO:0000256" key="10">
    <source>
        <dbReference type="ARBA" id="ARBA00023012"/>
    </source>
</evidence>
<dbReference type="SMART" id="SM00304">
    <property type="entry name" value="HAMP"/>
    <property type="match status" value="1"/>
</dbReference>
<evidence type="ECO:0000256" key="5">
    <source>
        <dbReference type="ARBA" id="ARBA00022553"/>
    </source>
</evidence>
<dbReference type="Gene3D" id="1.10.287.130">
    <property type="match status" value="1"/>
</dbReference>
<dbReference type="CDD" id="cd00082">
    <property type="entry name" value="HisKA"/>
    <property type="match status" value="1"/>
</dbReference>
<evidence type="ECO:0000256" key="7">
    <source>
        <dbReference type="ARBA" id="ARBA00022692"/>
    </source>
</evidence>
<dbReference type="PRINTS" id="PR00344">
    <property type="entry name" value="BCTRLSENSOR"/>
</dbReference>
<protein>
    <recommendedName>
        <fullName evidence="3">histidine kinase</fullName>
        <ecNumber evidence="3">2.7.13.3</ecNumber>
    </recommendedName>
</protein>
<accession>A0A6J6GSU5</accession>
<dbReference type="InterPro" id="IPR036890">
    <property type="entry name" value="HATPase_C_sf"/>
</dbReference>
<dbReference type="CDD" id="cd18774">
    <property type="entry name" value="PDC2_HK_sensor"/>
    <property type="match status" value="1"/>
</dbReference>
<dbReference type="Pfam" id="PF00512">
    <property type="entry name" value="HisKA"/>
    <property type="match status" value="1"/>
</dbReference>
<feature type="transmembrane region" description="Helical" evidence="12">
    <location>
        <begin position="162"/>
        <end position="185"/>
    </location>
</feature>
<dbReference type="Gene3D" id="3.30.565.10">
    <property type="entry name" value="Histidine kinase-like ATPase, C-terminal domain"/>
    <property type="match status" value="1"/>
</dbReference>
<dbReference type="Gene3D" id="3.30.450.20">
    <property type="entry name" value="PAS domain"/>
    <property type="match status" value="1"/>
</dbReference>
<dbReference type="InterPro" id="IPR003594">
    <property type="entry name" value="HATPase_dom"/>
</dbReference>
<feature type="domain" description="HAMP" evidence="14">
    <location>
        <begin position="186"/>
        <end position="239"/>
    </location>
</feature>
<dbReference type="CDD" id="cd00075">
    <property type="entry name" value="HATPase"/>
    <property type="match status" value="1"/>
</dbReference>
<keyword evidence="4" id="KW-1003">Cell membrane</keyword>
<organism evidence="15">
    <name type="scientific">freshwater metagenome</name>
    <dbReference type="NCBI Taxonomy" id="449393"/>
    <lineage>
        <taxon>unclassified sequences</taxon>
        <taxon>metagenomes</taxon>
        <taxon>ecological metagenomes</taxon>
    </lineage>
</organism>
<dbReference type="Pfam" id="PF00672">
    <property type="entry name" value="HAMP"/>
    <property type="match status" value="1"/>
</dbReference>
<evidence type="ECO:0000256" key="1">
    <source>
        <dbReference type="ARBA" id="ARBA00000085"/>
    </source>
</evidence>
<evidence type="ECO:0000256" key="4">
    <source>
        <dbReference type="ARBA" id="ARBA00022475"/>
    </source>
</evidence>
<dbReference type="SUPFAM" id="SSF47384">
    <property type="entry name" value="Homodimeric domain of signal transducing histidine kinase"/>
    <property type="match status" value="1"/>
</dbReference>
<evidence type="ECO:0000259" key="14">
    <source>
        <dbReference type="PROSITE" id="PS50885"/>
    </source>
</evidence>
<reference evidence="15" key="1">
    <citation type="submission" date="2020-05" db="EMBL/GenBank/DDBJ databases">
        <authorList>
            <person name="Chiriac C."/>
            <person name="Salcher M."/>
            <person name="Ghai R."/>
            <person name="Kavagutti S V."/>
        </authorList>
    </citation>
    <scope>NUCLEOTIDE SEQUENCE</scope>
</reference>
<proteinExistence type="predicted"/>
<evidence type="ECO:0000256" key="12">
    <source>
        <dbReference type="SAM" id="Phobius"/>
    </source>
</evidence>
<dbReference type="InterPro" id="IPR003660">
    <property type="entry name" value="HAMP_dom"/>
</dbReference>
<dbReference type="CDD" id="cd06225">
    <property type="entry name" value="HAMP"/>
    <property type="match status" value="1"/>
</dbReference>
<dbReference type="SMART" id="SM00388">
    <property type="entry name" value="HisKA"/>
    <property type="match status" value="1"/>
</dbReference>
<dbReference type="InterPro" id="IPR050428">
    <property type="entry name" value="TCS_sensor_his_kinase"/>
</dbReference>
<dbReference type="InterPro" id="IPR003661">
    <property type="entry name" value="HisK_dim/P_dom"/>
</dbReference>
<feature type="domain" description="Histidine kinase" evidence="13">
    <location>
        <begin position="247"/>
        <end position="460"/>
    </location>
</feature>
<comment type="subcellular location">
    <subcellularLocation>
        <location evidence="2">Cell membrane</location>
        <topology evidence="2">Multi-pass membrane protein</topology>
    </subcellularLocation>
</comment>
<dbReference type="SUPFAM" id="SSF158472">
    <property type="entry name" value="HAMP domain-like"/>
    <property type="match status" value="1"/>
</dbReference>
<dbReference type="SUPFAM" id="SSF103190">
    <property type="entry name" value="Sensory domain-like"/>
    <property type="match status" value="1"/>
</dbReference>
<keyword evidence="7 12" id="KW-0812">Transmembrane</keyword>
<evidence type="ECO:0000313" key="15">
    <source>
        <dbReference type="EMBL" id="CAB4602909.1"/>
    </source>
</evidence>
<dbReference type="PANTHER" id="PTHR45436:SF5">
    <property type="entry name" value="SENSOR HISTIDINE KINASE TRCS"/>
    <property type="match status" value="1"/>
</dbReference>
<name>A0A6J6GSU5_9ZZZZ</name>
<evidence type="ECO:0000256" key="2">
    <source>
        <dbReference type="ARBA" id="ARBA00004651"/>
    </source>
</evidence>
<evidence type="ECO:0000256" key="11">
    <source>
        <dbReference type="ARBA" id="ARBA00023136"/>
    </source>
</evidence>
<dbReference type="Gene3D" id="6.10.340.10">
    <property type="match status" value="1"/>
</dbReference>
<dbReference type="Pfam" id="PF02518">
    <property type="entry name" value="HATPase_c"/>
    <property type="match status" value="1"/>
</dbReference>
<keyword evidence="10" id="KW-0902">Two-component regulatory system</keyword>
<dbReference type="InterPro" id="IPR005467">
    <property type="entry name" value="His_kinase_dom"/>
</dbReference>
<keyword evidence="11 12" id="KW-0472">Membrane</keyword>
<dbReference type="PROSITE" id="PS50109">
    <property type="entry name" value="HIS_KIN"/>
    <property type="match status" value="1"/>
</dbReference>
<evidence type="ECO:0000256" key="9">
    <source>
        <dbReference type="ARBA" id="ARBA00022989"/>
    </source>
</evidence>
<dbReference type="GO" id="GO:0005886">
    <property type="term" value="C:plasma membrane"/>
    <property type="evidence" value="ECO:0007669"/>
    <property type="project" value="UniProtKB-SubCell"/>
</dbReference>
<dbReference type="InterPro" id="IPR036097">
    <property type="entry name" value="HisK_dim/P_sf"/>
</dbReference>
<dbReference type="PROSITE" id="PS50885">
    <property type="entry name" value="HAMP"/>
    <property type="match status" value="1"/>
</dbReference>
<keyword evidence="8" id="KW-0418">Kinase</keyword>
<dbReference type="AlphaFoldDB" id="A0A6J6GSU5"/>
<dbReference type="EMBL" id="CAEZUP010000015">
    <property type="protein sequence ID" value="CAB4602909.1"/>
    <property type="molecule type" value="Genomic_DNA"/>
</dbReference>
<keyword evidence="6" id="KW-0808">Transferase</keyword>
<gene>
    <name evidence="15" type="ORF">UFOPK1835_00553</name>
</gene>
<evidence type="ECO:0000256" key="3">
    <source>
        <dbReference type="ARBA" id="ARBA00012438"/>
    </source>
</evidence>
<dbReference type="EC" id="2.7.13.3" evidence="3"/>
<dbReference type="InterPro" id="IPR029151">
    <property type="entry name" value="Sensor-like_sf"/>
</dbReference>
<sequence length="460" mass="49083">MKRRVLVTYLLLTLLVLVSLEVPLAISYRDRQIDQVEAGLERDAFVLAAFVEDTLEGTGSQDLQAVVANYSEQTDGRAVIVDSDGLVLADSDPNGDGQRNFSTRPEIAAALDKEVATGTRYSNTLGTGLVYVAVPVTSGQTVHGAVRLTYSTDQVDARVHRYWLLLIGAGLVTLAAATAIGILLARWVTRPLAQLQLAATRIGDGDLDTRADTGDGPPEVRDLASAFNTTAIRLQQLVSAQDQFVADASHQLRTPLTALRLRLEMLEFELDGSTSDDLDAALSEVQRMSRLVDGLLSLARAERSSTSRPAPVTLAGPLADRSAIWDQVATERGVVISASPTTLSGRITTDTLDQVLDNLIANALEVSPPGTTVSLFAETESVRSEKFVAIHVADQGPGMTDEQRERAFDRFWRAGTTRSELGGSGLGLAIVQKLLASEGAGIELRIADGGGLDAVILLLT</sequence>
<evidence type="ECO:0000259" key="13">
    <source>
        <dbReference type="PROSITE" id="PS50109"/>
    </source>
</evidence>
<keyword evidence="5" id="KW-0597">Phosphoprotein</keyword>
<evidence type="ECO:0000256" key="8">
    <source>
        <dbReference type="ARBA" id="ARBA00022777"/>
    </source>
</evidence>
<dbReference type="SUPFAM" id="SSF55874">
    <property type="entry name" value="ATPase domain of HSP90 chaperone/DNA topoisomerase II/histidine kinase"/>
    <property type="match status" value="1"/>
</dbReference>
<comment type="catalytic activity">
    <reaction evidence="1">
        <text>ATP + protein L-histidine = ADP + protein N-phospho-L-histidine.</text>
        <dbReference type="EC" id="2.7.13.3"/>
    </reaction>
</comment>
<dbReference type="PANTHER" id="PTHR45436">
    <property type="entry name" value="SENSOR HISTIDINE KINASE YKOH"/>
    <property type="match status" value="1"/>
</dbReference>
<dbReference type="InterPro" id="IPR004358">
    <property type="entry name" value="Sig_transdc_His_kin-like_C"/>
</dbReference>
<keyword evidence="9 12" id="KW-1133">Transmembrane helix</keyword>